<evidence type="ECO:0000256" key="1">
    <source>
        <dbReference type="SAM" id="MobiDB-lite"/>
    </source>
</evidence>
<evidence type="ECO:0000313" key="4">
    <source>
        <dbReference type="Proteomes" id="UP000466388"/>
    </source>
</evidence>
<organism evidence="3 4">
    <name type="scientific">Secundilactobacillus folii</name>
    <dbReference type="NCBI Taxonomy" id="2678357"/>
    <lineage>
        <taxon>Bacteria</taxon>
        <taxon>Bacillati</taxon>
        <taxon>Bacillota</taxon>
        <taxon>Bacilli</taxon>
        <taxon>Lactobacillales</taxon>
        <taxon>Lactobacillaceae</taxon>
        <taxon>Secundilactobacillus</taxon>
    </lineage>
</organism>
<gene>
    <name evidence="3" type="ORF">GM612_12155</name>
</gene>
<feature type="region of interest" description="Disordered" evidence="1">
    <location>
        <begin position="57"/>
        <end position="79"/>
    </location>
</feature>
<dbReference type="EMBL" id="WNJO01000034">
    <property type="protein sequence ID" value="MTV83362.1"/>
    <property type="molecule type" value="Genomic_DNA"/>
</dbReference>
<proteinExistence type="predicted"/>
<evidence type="ECO:0000259" key="2">
    <source>
        <dbReference type="Pfam" id="PF17965"/>
    </source>
</evidence>
<sequence length="351" mass="37616">MLDRTEVANAIQAVLNKNYNLVSDPTATNNFDHNDEVDQNFTVVFSKLPDASYTSVPVDEAGTPIPGTAPTSETGQPGSPVVIPTVPGYTPDTDQPVVPTDNGEVKVKYKPNSQFGKVSFVDVSGNALAPELNVTGFTDGHFDRTAVIQQIQQVINENYNLVQDQTEMVFNNIDGDNQEFKVVFSKLNHAQFTLIPTLPDGSSVPNYPESVSVTGLPGEKISAPDIPGYTAKTPSVDVPTTNPNVVITYTPNTQKATIHFVDDKGNSVANDLHIEGDSNSTLARSDVNGAIQAVLNDNYNLVSNPTATNRFDQNDDADQEFTISFSKLPDAGYTSVPVDEAGNPIPGTTPT</sequence>
<keyword evidence="4" id="KW-1185">Reference proteome</keyword>
<dbReference type="InterPro" id="IPR041558">
    <property type="entry name" value="MucBP_2"/>
</dbReference>
<dbReference type="Proteomes" id="UP000466388">
    <property type="component" value="Unassembled WGS sequence"/>
</dbReference>
<feature type="domain" description="Mucin binding" evidence="2">
    <location>
        <begin position="254"/>
        <end position="325"/>
    </location>
</feature>
<comment type="caution">
    <text evidence="3">The sequence shown here is derived from an EMBL/GenBank/DDBJ whole genome shotgun (WGS) entry which is preliminary data.</text>
</comment>
<protein>
    <recommendedName>
        <fullName evidence="2">Mucin binding domain-containing protein</fullName>
    </recommendedName>
</protein>
<accession>A0A7X2XXA5</accession>
<dbReference type="AlphaFoldDB" id="A0A7X2XXA5"/>
<name>A0A7X2XXA5_9LACO</name>
<evidence type="ECO:0000313" key="3">
    <source>
        <dbReference type="EMBL" id="MTV83362.1"/>
    </source>
</evidence>
<dbReference type="Gene3D" id="3.10.20.470">
    <property type="match status" value="3"/>
</dbReference>
<feature type="non-terminal residue" evidence="3">
    <location>
        <position position="351"/>
    </location>
</feature>
<reference evidence="3 4" key="1">
    <citation type="submission" date="2019-11" db="EMBL/GenBank/DDBJ databases">
        <title>Lactobacillus sp. nov. CRM56-3, isolated from fermented tea leaves.</title>
        <authorList>
            <person name="Phuengjayaem S."/>
            <person name="Tanasupawat S."/>
        </authorList>
    </citation>
    <scope>NUCLEOTIDE SEQUENCE [LARGE SCALE GENOMIC DNA]</scope>
    <source>
        <strain evidence="3 4">CRM56-3</strain>
    </source>
</reference>
<dbReference type="Pfam" id="PF17965">
    <property type="entry name" value="MucBP_2"/>
    <property type="match status" value="1"/>
</dbReference>